<reference evidence="1" key="1">
    <citation type="submission" date="2021-02" db="EMBL/GenBank/DDBJ databases">
        <authorList>
            <person name="Syme A R."/>
            <person name="Syme A R."/>
            <person name="Moolhuijzen P."/>
        </authorList>
    </citation>
    <scope>NUCLEOTIDE SEQUENCE</scope>
    <source>
        <strain evidence="1">W1-1</strain>
    </source>
</reference>
<name>A0A6S6WAI6_9PLEO</name>
<evidence type="ECO:0000313" key="1">
    <source>
        <dbReference type="EMBL" id="CAE7178239.1"/>
    </source>
</evidence>
<dbReference type="Proteomes" id="UP000472372">
    <property type="component" value="Chromosome 5"/>
</dbReference>
<proteinExistence type="predicted"/>
<protein>
    <submittedName>
        <fullName evidence="1">Uncharacterized protein</fullName>
    </submittedName>
</protein>
<gene>
    <name evidence="1" type="ORF">PTTW11_06314</name>
</gene>
<evidence type="ECO:0000313" key="2">
    <source>
        <dbReference type="Proteomes" id="UP000472372"/>
    </source>
</evidence>
<dbReference type="EMBL" id="HG992981">
    <property type="protein sequence ID" value="CAE7178239.1"/>
    <property type="molecule type" value="Genomic_DNA"/>
</dbReference>
<dbReference type="AlphaFoldDB" id="A0A6S6WAI6"/>
<sequence>MKLLATLIVLPLLAAAVPVYNDASTGEPFTSPDLEKPGVNKREENCNPHCKVEWNDLQECNWRTSCAQSSRIQQYRHAWDLCCAQW</sequence>
<accession>A0A6S6WAI6</accession>
<organism evidence="1 2">
    <name type="scientific">Pyrenophora teres f. teres</name>
    <dbReference type="NCBI Taxonomy" id="97479"/>
    <lineage>
        <taxon>Eukaryota</taxon>
        <taxon>Fungi</taxon>
        <taxon>Dikarya</taxon>
        <taxon>Ascomycota</taxon>
        <taxon>Pezizomycotina</taxon>
        <taxon>Dothideomycetes</taxon>
        <taxon>Pleosporomycetidae</taxon>
        <taxon>Pleosporales</taxon>
        <taxon>Pleosporineae</taxon>
        <taxon>Pleosporaceae</taxon>
        <taxon>Pyrenophora</taxon>
    </lineage>
</organism>